<dbReference type="HOGENOM" id="CLU_115010_0_0_1"/>
<feature type="compositionally biased region" description="Polar residues" evidence="1">
    <location>
        <begin position="1"/>
        <end position="13"/>
    </location>
</feature>
<name>M2V0Y4_COCH5</name>
<dbReference type="AlphaFoldDB" id="M2V0Y4"/>
<dbReference type="STRING" id="701091.M2V0Y4"/>
<organism evidence="2 3">
    <name type="scientific">Cochliobolus heterostrophus (strain C5 / ATCC 48332 / race O)</name>
    <name type="common">Southern corn leaf blight fungus</name>
    <name type="synonym">Bipolaris maydis</name>
    <dbReference type="NCBI Taxonomy" id="701091"/>
    <lineage>
        <taxon>Eukaryota</taxon>
        <taxon>Fungi</taxon>
        <taxon>Dikarya</taxon>
        <taxon>Ascomycota</taxon>
        <taxon>Pezizomycotina</taxon>
        <taxon>Dothideomycetes</taxon>
        <taxon>Pleosporomycetidae</taxon>
        <taxon>Pleosporales</taxon>
        <taxon>Pleosporineae</taxon>
        <taxon>Pleosporaceae</taxon>
        <taxon>Bipolaris</taxon>
    </lineage>
</organism>
<reference evidence="3" key="2">
    <citation type="journal article" date="2013" name="PLoS Genet.">
        <title>Comparative genome structure, secondary metabolite, and effector coding capacity across Cochliobolus pathogens.</title>
        <authorList>
            <person name="Condon B.J."/>
            <person name="Leng Y."/>
            <person name="Wu D."/>
            <person name="Bushley K.E."/>
            <person name="Ohm R.A."/>
            <person name="Otillar R."/>
            <person name="Martin J."/>
            <person name="Schackwitz W."/>
            <person name="Grimwood J."/>
            <person name="MohdZainudin N."/>
            <person name="Xue C."/>
            <person name="Wang R."/>
            <person name="Manning V.A."/>
            <person name="Dhillon B."/>
            <person name="Tu Z.J."/>
            <person name="Steffenson B.J."/>
            <person name="Salamov A."/>
            <person name="Sun H."/>
            <person name="Lowry S."/>
            <person name="LaButti K."/>
            <person name="Han J."/>
            <person name="Copeland A."/>
            <person name="Lindquist E."/>
            <person name="Barry K."/>
            <person name="Schmutz J."/>
            <person name="Baker S.E."/>
            <person name="Ciuffetti L.M."/>
            <person name="Grigoriev I.V."/>
            <person name="Zhong S."/>
            <person name="Turgeon B.G."/>
        </authorList>
    </citation>
    <scope>NUCLEOTIDE SEQUENCE [LARGE SCALE GENOMIC DNA]</scope>
    <source>
        <strain evidence="3">C5 / ATCC 48332 / race O</strain>
    </source>
</reference>
<gene>
    <name evidence="2" type="ORF">COCHEDRAFT_1096979</name>
</gene>
<dbReference type="eggNOG" id="ENOG502RK8P">
    <property type="taxonomic scope" value="Eukaryota"/>
</dbReference>
<evidence type="ECO:0000313" key="3">
    <source>
        <dbReference type="Proteomes" id="UP000016936"/>
    </source>
</evidence>
<feature type="compositionally biased region" description="Pro residues" evidence="1">
    <location>
        <begin position="29"/>
        <end position="41"/>
    </location>
</feature>
<feature type="region of interest" description="Disordered" evidence="1">
    <location>
        <begin position="1"/>
        <end position="41"/>
    </location>
</feature>
<keyword evidence="3" id="KW-1185">Reference proteome</keyword>
<protein>
    <submittedName>
        <fullName evidence="2">Uncharacterized protein</fullName>
    </submittedName>
</protein>
<dbReference type="OMA" id="IAHAMWN"/>
<evidence type="ECO:0000313" key="2">
    <source>
        <dbReference type="EMBL" id="EMD93627.1"/>
    </source>
</evidence>
<dbReference type="OrthoDB" id="3777131at2759"/>
<proteinExistence type="predicted"/>
<reference evidence="2 3" key="1">
    <citation type="journal article" date="2012" name="PLoS Pathog.">
        <title>Diverse lifestyles and strategies of plant pathogenesis encoded in the genomes of eighteen Dothideomycetes fungi.</title>
        <authorList>
            <person name="Ohm R.A."/>
            <person name="Feau N."/>
            <person name="Henrissat B."/>
            <person name="Schoch C.L."/>
            <person name="Horwitz B.A."/>
            <person name="Barry K.W."/>
            <person name="Condon B.J."/>
            <person name="Copeland A.C."/>
            <person name="Dhillon B."/>
            <person name="Glaser F."/>
            <person name="Hesse C.N."/>
            <person name="Kosti I."/>
            <person name="LaButti K."/>
            <person name="Lindquist E.A."/>
            <person name="Lucas S."/>
            <person name="Salamov A.A."/>
            <person name="Bradshaw R.E."/>
            <person name="Ciuffetti L."/>
            <person name="Hamelin R.C."/>
            <person name="Kema G.H.J."/>
            <person name="Lawrence C."/>
            <person name="Scott J.A."/>
            <person name="Spatafora J.W."/>
            <person name="Turgeon B.G."/>
            <person name="de Wit P.J.G.M."/>
            <person name="Zhong S."/>
            <person name="Goodwin S.B."/>
            <person name="Grigoriev I.V."/>
        </authorList>
    </citation>
    <scope>NUCLEOTIDE SEQUENCE [LARGE SCALE GENOMIC DNA]</scope>
    <source>
        <strain evidence="3">C5 / ATCC 48332 / race O</strain>
    </source>
</reference>
<evidence type="ECO:0000256" key="1">
    <source>
        <dbReference type="SAM" id="MobiDB-lite"/>
    </source>
</evidence>
<accession>M2V0Y4</accession>
<dbReference type="EMBL" id="KB445573">
    <property type="protein sequence ID" value="EMD93627.1"/>
    <property type="molecule type" value="Genomic_DNA"/>
</dbReference>
<dbReference type="Proteomes" id="UP000016936">
    <property type="component" value="Unassembled WGS sequence"/>
</dbReference>
<sequence>MNEPPNQATSSPTLEPPIDFPSPSLRPTTPTPAPPHPPPPTCCETTNAEINRLLSGLLQHVLQSNPHLLPPFPHTTKYLTSKHINDIAHAMWNVAFTHGDLLQRACQYGAMFSPLKLAALAKLNFLPSWWFFRDLAVKGLKHMGWNVVDNEMEETWEEALEWCIEVSRRKGEGSKKEENQGR</sequence>